<comment type="subcellular location">
    <subcellularLocation>
        <location evidence="1">Cell envelope</location>
    </subcellularLocation>
</comment>
<evidence type="ECO:0000256" key="1">
    <source>
        <dbReference type="ARBA" id="ARBA00004196"/>
    </source>
</evidence>
<dbReference type="PANTHER" id="PTHR32347">
    <property type="entry name" value="EFFLUX SYSTEM COMPONENT YKNX-RELATED"/>
    <property type="match status" value="1"/>
</dbReference>
<dbReference type="NCBIfam" id="TIGR01730">
    <property type="entry name" value="RND_mfp"/>
    <property type="match status" value="1"/>
</dbReference>
<keyword evidence="6" id="KW-1185">Reference proteome</keyword>
<dbReference type="RefSeq" id="WP_066771730.1">
    <property type="nucleotide sequence ID" value="NZ_CP013244.1"/>
</dbReference>
<dbReference type="Gene3D" id="1.10.287.470">
    <property type="entry name" value="Helix hairpin bin"/>
    <property type="match status" value="1"/>
</dbReference>
<reference evidence="5 6" key="1">
    <citation type="submission" date="2015-11" db="EMBL/GenBank/DDBJ databases">
        <title>Whole-Genome Sequence of Candidatus Oderbacter manganicum from the National Park Lower Oder Valley, Germany.</title>
        <authorList>
            <person name="Braun B."/>
            <person name="Liere K."/>
            <person name="Szewzyk U."/>
        </authorList>
    </citation>
    <scope>NUCLEOTIDE SEQUENCE [LARGE SCALE GENOMIC DNA]</scope>
    <source>
        <strain evidence="5 6">OTSz_A_272</strain>
    </source>
</reference>
<dbReference type="FunCoup" id="A0A1B1AJ12">
    <property type="interactions" value="16"/>
</dbReference>
<evidence type="ECO:0000313" key="5">
    <source>
        <dbReference type="EMBL" id="ANP46535.1"/>
    </source>
</evidence>
<dbReference type="PROSITE" id="PS51257">
    <property type="entry name" value="PROKAR_LIPOPROTEIN"/>
    <property type="match status" value="1"/>
</dbReference>
<organism evidence="5 6">
    <name type="scientific">Candidatus Viadribacter manganicus</name>
    <dbReference type="NCBI Taxonomy" id="1759059"/>
    <lineage>
        <taxon>Bacteria</taxon>
        <taxon>Pseudomonadati</taxon>
        <taxon>Pseudomonadota</taxon>
        <taxon>Alphaproteobacteria</taxon>
        <taxon>Hyphomonadales</taxon>
        <taxon>Hyphomonadaceae</taxon>
        <taxon>Candidatus Viadribacter</taxon>
    </lineage>
</organism>
<name>A0A1B1AJ12_9PROT</name>
<dbReference type="EMBL" id="CP013244">
    <property type="protein sequence ID" value="ANP46535.1"/>
    <property type="molecule type" value="Genomic_DNA"/>
</dbReference>
<dbReference type="SUPFAM" id="SSF111369">
    <property type="entry name" value="HlyD-like secretion proteins"/>
    <property type="match status" value="1"/>
</dbReference>
<dbReference type="GO" id="GO:0030313">
    <property type="term" value="C:cell envelope"/>
    <property type="evidence" value="ECO:0007669"/>
    <property type="project" value="UniProtKB-SubCell"/>
</dbReference>
<dbReference type="Proteomes" id="UP000092498">
    <property type="component" value="Chromosome"/>
</dbReference>
<feature type="signal peptide" evidence="4">
    <location>
        <begin position="1"/>
        <end position="17"/>
    </location>
</feature>
<dbReference type="InParanoid" id="A0A1B1AJ12"/>
<evidence type="ECO:0000313" key="6">
    <source>
        <dbReference type="Proteomes" id="UP000092498"/>
    </source>
</evidence>
<dbReference type="Gene3D" id="2.40.50.100">
    <property type="match status" value="1"/>
</dbReference>
<keyword evidence="4" id="KW-0732">Signal</keyword>
<evidence type="ECO:0000256" key="4">
    <source>
        <dbReference type="SAM" id="SignalP"/>
    </source>
</evidence>
<dbReference type="GO" id="GO:0016020">
    <property type="term" value="C:membrane"/>
    <property type="evidence" value="ECO:0007669"/>
    <property type="project" value="InterPro"/>
</dbReference>
<gene>
    <name evidence="5" type="ORF">ATE48_11700</name>
</gene>
<comment type="similarity">
    <text evidence="2">Belongs to the membrane fusion protein (MFP) (TC 8.A.1) family.</text>
</comment>
<dbReference type="KEGG" id="cbot:ATE48_11700"/>
<dbReference type="InterPro" id="IPR006143">
    <property type="entry name" value="RND_pump_MFP"/>
</dbReference>
<dbReference type="InterPro" id="IPR050465">
    <property type="entry name" value="UPF0194_transport"/>
</dbReference>
<proteinExistence type="inferred from homology"/>
<dbReference type="Gene3D" id="2.40.30.170">
    <property type="match status" value="1"/>
</dbReference>
<dbReference type="AlphaFoldDB" id="A0A1B1AJ12"/>
<dbReference type="GO" id="GO:0022857">
    <property type="term" value="F:transmembrane transporter activity"/>
    <property type="evidence" value="ECO:0007669"/>
    <property type="project" value="InterPro"/>
</dbReference>
<dbReference type="OrthoDB" id="9810980at2"/>
<protein>
    <recommendedName>
        <fullName evidence="7">Secretion protein HlyD</fullName>
    </recommendedName>
</protein>
<dbReference type="STRING" id="1759059.ATE48_11700"/>
<keyword evidence="3" id="KW-0175">Coiled coil</keyword>
<evidence type="ECO:0008006" key="7">
    <source>
        <dbReference type="Google" id="ProtNLM"/>
    </source>
</evidence>
<evidence type="ECO:0000256" key="3">
    <source>
        <dbReference type="ARBA" id="ARBA00023054"/>
    </source>
</evidence>
<dbReference type="PANTHER" id="PTHR32347:SF23">
    <property type="entry name" value="BLL5650 PROTEIN"/>
    <property type="match status" value="1"/>
</dbReference>
<accession>A0A1B1AJ12</accession>
<feature type="chain" id="PRO_5008518874" description="Secretion protein HlyD" evidence="4">
    <location>
        <begin position="18"/>
        <end position="275"/>
    </location>
</feature>
<evidence type="ECO:0000256" key="2">
    <source>
        <dbReference type="ARBA" id="ARBA00009477"/>
    </source>
</evidence>
<sequence length="275" mass="29374">MKRFLIVSLALFAAACARENSDALQGYGEADYIYLASQETGVIHELNVREGDIVEAGAQVFSLDPDRLAFIEESARAQGAAASSAIRSAQAQATLAQRNYARGAELFGRGFYPRARLDADRAAMDAANAQLALARREAGAASAATGLARARLGDATGQSPAAGTIQQIFHRPGEVVPAGQPIAALLTPENMKVRFFAPEAMLSRLPVGTRVVVSCDGCDAPIEGRVSFVATEPQFTPPVIYSLDQREKLVFLIEARFDRATPIRPGMPVDVRIAE</sequence>